<sequence>MSYMDLRPSTFIINCFLLFLIVTFSRGGSETLDSEIYEIDYKGPETHSFVPPPDHSHGNPHSPHHKTPAAATKVMGLVDIDVTMKQKVKEIHG</sequence>
<name>A0ACB0IKP5_TRIPR</name>
<accession>A0ACB0IKP5</accession>
<proteinExistence type="predicted"/>
<keyword evidence="2" id="KW-1185">Reference proteome</keyword>
<evidence type="ECO:0000313" key="2">
    <source>
        <dbReference type="Proteomes" id="UP001177021"/>
    </source>
</evidence>
<comment type="caution">
    <text evidence="1">The sequence shown here is derived from an EMBL/GenBank/DDBJ whole genome shotgun (WGS) entry which is preliminary data.</text>
</comment>
<dbReference type="EMBL" id="CASHSV030000001">
    <property type="protein sequence ID" value="CAJ2632651.1"/>
    <property type="molecule type" value="Genomic_DNA"/>
</dbReference>
<reference evidence="1" key="1">
    <citation type="submission" date="2023-10" db="EMBL/GenBank/DDBJ databases">
        <authorList>
            <person name="Rodriguez Cubillos JULIANA M."/>
            <person name="De Vega J."/>
        </authorList>
    </citation>
    <scope>NUCLEOTIDE SEQUENCE</scope>
</reference>
<evidence type="ECO:0000313" key="1">
    <source>
        <dbReference type="EMBL" id="CAJ2632651.1"/>
    </source>
</evidence>
<protein>
    <submittedName>
        <fullName evidence="1">Uncharacterized protein</fullName>
    </submittedName>
</protein>
<organism evidence="1 2">
    <name type="scientific">Trifolium pratense</name>
    <name type="common">Red clover</name>
    <dbReference type="NCBI Taxonomy" id="57577"/>
    <lineage>
        <taxon>Eukaryota</taxon>
        <taxon>Viridiplantae</taxon>
        <taxon>Streptophyta</taxon>
        <taxon>Embryophyta</taxon>
        <taxon>Tracheophyta</taxon>
        <taxon>Spermatophyta</taxon>
        <taxon>Magnoliopsida</taxon>
        <taxon>eudicotyledons</taxon>
        <taxon>Gunneridae</taxon>
        <taxon>Pentapetalae</taxon>
        <taxon>rosids</taxon>
        <taxon>fabids</taxon>
        <taxon>Fabales</taxon>
        <taxon>Fabaceae</taxon>
        <taxon>Papilionoideae</taxon>
        <taxon>50 kb inversion clade</taxon>
        <taxon>NPAAA clade</taxon>
        <taxon>Hologalegina</taxon>
        <taxon>IRL clade</taxon>
        <taxon>Trifolieae</taxon>
        <taxon>Trifolium</taxon>
    </lineage>
</organism>
<dbReference type="Proteomes" id="UP001177021">
    <property type="component" value="Unassembled WGS sequence"/>
</dbReference>
<gene>
    <name evidence="1" type="ORF">MILVUS5_LOCUS3908</name>
</gene>